<dbReference type="Pfam" id="PF01222">
    <property type="entry name" value="ERG4_ERG24"/>
    <property type="match status" value="1"/>
</dbReference>
<feature type="compositionally biased region" description="Basic residues" evidence="10">
    <location>
        <begin position="68"/>
        <end position="103"/>
    </location>
</feature>
<comment type="subcellular location">
    <subcellularLocation>
        <location evidence="1">Nucleus inner membrane</location>
        <topology evidence="1">Multi-pass membrane protein</topology>
    </subcellularLocation>
</comment>
<dbReference type="EMBL" id="LR900269">
    <property type="protein sequence ID" value="CAD7244998.1"/>
    <property type="molecule type" value="Genomic_DNA"/>
</dbReference>
<evidence type="ECO:0000256" key="6">
    <source>
        <dbReference type="ARBA" id="ARBA00023125"/>
    </source>
</evidence>
<keyword evidence="3" id="KW-0597">Phosphoprotein</keyword>
<evidence type="ECO:0000313" key="13">
    <source>
        <dbReference type="Proteomes" id="UP000677054"/>
    </source>
</evidence>
<gene>
    <name evidence="12" type="ORF">DSTB1V02_LOCUS4876</name>
</gene>
<evidence type="ECO:0000256" key="9">
    <source>
        <dbReference type="ARBA" id="ARBA00023242"/>
    </source>
</evidence>
<name>A0A7R8XEW7_9CRUS</name>
<feature type="compositionally biased region" description="Polar residues" evidence="10">
    <location>
        <begin position="126"/>
        <end position="135"/>
    </location>
</feature>
<sequence>MASLQKSVSREAATERREETGAEPMATKRGWSGLIFSFLAPKNEQLEEMLGQLGTLERGRSRSAGRSPARKSPARKSPARKSPARSTSKSRGRSRTPTRKKSPGRPARLSLRQVKKPETPKAALESSATSTPTITRTEREKQVEVKDVYISIKKTDAVVGDAKSLRPRKSKVDYSMPRLFTRENEVRVMSPSFTINQDREKPREVKHKEKPSVWRVLSIVLCTFAIPAFALILNAFCSKENECTLTKLPKFSWKPELYFDIHVFGYYCCFVMVQLIIQVLPIGRKVKGPHTADGRHEYRLNGILAVILTLATIPIFHHYGLDLSIVRDKFRQLIVSAFVISVFLSELAYLKARLQPSRHANPDGTTGNLVVDWHRGQELTPRLGPLDLKIFIFRLGLLGMAFFDAFLVYLLWRKTGMISPTLTLAASFAIFTVFSFYVFEEDFFTTMTYTKEGMGFVFCTFSTLIPAIYTLNVRLLFDRLADPKQGGSMELPWYCLASIALIFFVGFVIYTVSNWQKNAFKRTPYHPGLANLETISTPRGKLIVSGLWGWVRHPNYLGDIIMAFCWAALCGIHHSIPYIIPVMVLFMLCHRAALDATICSKKYGDAYDKEYCKRVPYKVIPKIY</sequence>
<feature type="region of interest" description="Disordered" evidence="10">
    <location>
        <begin position="50"/>
        <end position="140"/>
    </location>
</feature>
<dbReference type="GO" id="GO:0005789">
    <property type="term" value="C:endoplasmic reticulum membrane"/>
    <property type="evidence" value="ECO:0007669"/>
    <property type="project" value="TreeGrafter"/>
</dbReference>
<evidence type="ECO:0000256" key="3">
    <source>
        <dbReference type="ARBA" id="ARBA00022553"/>
    </source>
</evidence>
<dbReference type="Proteomes" id="UP000677054">
    <property type="component" value="Unassembled WGS sequence"/>
</dbReference>
<feature type="transmembrane region" description="Helical" evidence="11">
    <location>
        <begin position="418"/>
        <end position="439"/>
    </location>
</feature>
<reference evidence="12" key="1">
    <citation type="submission" date="2020-11" db="EMBL/GenBank/DDBJ databases">
        <authorList>
            <person name="Tran Van P."/>
        </authorList>
    </citation>
    <scope>NUCLEOTIDE SEQUENCE</scope>
</reference>
<evidence type="ECO:0000256" key="5">
    <source>
        <dbReference type="ARBA" id="ARBA00022989"/>
    </source>
</evidence>
<accession>A0A7R8XEW7</accession>
<keyword evidence="8" id="KW-0675">Receptor</keyword>
<dbReference type="EMBL" id="CAJPEV010000752">
    <property type="protein sequence ID" value="CAG0888242.1"/>
    <property type="molecule type" value="Genomic_DNA"/>
</dbReference>
<keyword evidence="9" id="KW-0539">Nucleus</keyword>
<dbReference type="PANTHER" id="PTHR21257:SF55">
    <property type="entry name" value="DELTA(14)-STEROL REDUCTASE LBR"/>
    <property type="match status" value="1"/>
</dbReference>
<keyword evidence="13" id="KW-1185">Reference proteome</keyword>
<comment type="similarity">
    <text evidence="2">Belongs to the ERG4/ERG24 family.</text>
</comment>
<feature type="transmembrane region" description="Helical" evidence="11">
    <location>
        <begin position="391"/>
        <end position="412"/>
    </location>
</feature>
<proteinExistence type="inferred from homology"/>
<keyword evidence="4 11" id="KW-0812">Transmembrane</keyword>
<dbReference type="GO" id="GO:0006695">
    <property type="term" value="P:cholesterol biosynthetic process"/>
    <property type="evidence" value="ECO:0007669"/>
    <property type="project" value="TreeGrafter"/>
</dbReference>
<dbReference type="GO" id="GO:0050613">
    <property type="term" value="F:Delta14-sterol reductase activity"/>
    <property type="evidence" value="ECO:0007669"/>
    <property type="project" value="TreeGrafter"/>
</dbReference>
<dbReference type="OrthoDB" id="5326588at2759"/>
<keyword evidence="7 11" id="KW-0472">Membrane</keyword>
<evidence type="ECO:0000313" key="12">
    <source>
        <dbReference type="EMBL" id="CAD7244998.1"/>
    </source>
</evidence>
<protein>
    <recommendedName>
        <fullName evidence="14">Lamin-B receptor</fullName>
    </recommendedName>
</protein>
<evidence type="ECO:0000256" key="8">
    <source>
        <dbReference type="ARBA" id="ARBA00023170"/>
    </source>
</evidence>
<keyword evidence="6" id="KW-0238">DNA-binding</keyword>
<feature type="transmembrane region" description="Helical" evidence="11">
    <location>
        <begin position="333"/>
        <end position="350"/>
    </location>
</feature>
<evidence type="ECO:0008006" key="14">
    <source>
        <dbReference type="Google" id="ProtNLM"/>
    </source>
</evidence>
<feature type="transmembrane region" description="Helical" evidence="11">
    <location>
        <begin position="298"/>
        <end position="321"/>
    </location>
</feature>
<dbReference type="PANTHER" id="PTHR21257">
    <property type="entry name" value="DELTA(14)-STEROL REDUCTASE"/>
    <property type="match status" value="1"/>
</dbReference>
<feature type="region of interest" description="Disordered" evidence="10">
    <location>
        <begin position="1"/>
        <end position="32"/>
    </location>
</feature>
<evidence type="ECO:0000256" key="11">
    <source>
        <dbReference type="SAM" id="Phobius"/>
    </source>
</evidence>
<dbReference type="AlphaFoldDB" id="A0A7R8XEW7"/>
<dbReference type="GO" id="GO:0005637">
    <property type="term" value="C:nuclear inner membrane"/>
    <property type="evidence" value="ECO:0007669"/>
    <property type="project" value="UniProtKB-SubCell"/>
</dbReference>
<evidence type="ECO:0000256" key="4">
    <source>
        <dbReference type="ARBA" id="ARBA00022692"/>
    </source>
</evidence>
<dbReference type="InterPro" id="IPR001171">
    <property type="entry name" value="ERG24_DHCR-like"/>
</dbReference>
<evidence type="ECO:0000256" key="1">
    <source>
        <dbReference type="ARBA" id="ARBA00004473"/>
    </source>
</evidence>
<dbReference type="Gene3D" id="1.20.120.1630">
    <property type="match status" value="1"/>
</dbReference>
<feature type="compositionally biased region" description="Basic and acidic residues" evidence="10">
    <location>
        <begin position="8"/>
        <end position="20"/>
    </location>
</feature>
<dbReference type="GO" id="GO:0003677">
    <property type="term" value="F:DNA binding"/>
    <property type="evidence" value="ECO:0007669"/>
    <property type="project" value="UniProtKB-KW"/>
</dbReference>
<organism evidence="12">
    <name type="scientific">Darwinula stevensoni</name>
    <dbReference type="NCBI Taxonomy" id="69355"/>
    <lineage>
        <taxon>Eukaryota</taxon>
        <taxon>Metazoa</taxon>
        <taxon>Ecdysozoa</taxon>
        <taxon>Arthropoda</taxon>
        <taxon>Crustacea</taxon>
        <taxon>Oligostraca</taxon>
        <taxon>Ostracoda</taxon>
        <taxon>Podocopa</taxon>
        <taxon>Podocopida</taxon>
        <taxon>Darwinulocopina</taxon>
        <taxon>Darwinuloidea</taxon>
        <taxon>Darwinulidae</taxon>
        <taxon>Darwinula</taxon>
    </lineage>
</organism>
<evidence type="ECO:0000256" key="10">
    <source>
        <dbReference type="SAM" id="MobiDB-lite"/>
    </source>
</evidence>
<feature type="transmembrane region" description="Helical" evidence="11">
    <location>
        <begin position="257"/>
        <end position="277"/>
    </location>
</feature>
<feature type="transmembrane region" description="Helical" evidence="11">
    <location>
        <begin position="451"/>
        <end position="471"/>
    </location>
</feature>
<feature type="transmembrane region" description="Helical" evidence="11">
    <location>
        <begin position="213"/>
        <end position="237"/>
    </location>
</feature>
<evidence type="ECO:0000256" key="7">
    <source>
        <dbReference type="ARBA" id="ARBA00023136"/>
    </source>
</evidence>
<evidence type="ECO:0000256" key="2">
    <source>
        <dbReference type="ARBA" id="ARBA00005402"/>
    </source>
</evidence>
<keyword evidence="5 11" id="KW-1133">Transmembrane helix</keyword>
<feature type="transmembrane region" description="Helical" evidence="11">
    <location>
        <begin position="491"/>
        <end position="512"/>
    </location>
</feature>